<name>A0A6A4GMB1_9AGAR</name>
<organism evidence="1 2">
    <name type="scientific">Gymnopus androsaceus JB14</name>
    <dbReference type="NCBI Taxonomy" id="1447944"/>
    <lineage>
        <taxon>Eukaryota</taxon>
        <taxon>Fungi</taxon>
        <taxon>Dikarya</taxon>
        <taxon>Basidiomycota</taxon>
        <taxon>Agaricomycotina</taxon>
        <taxon>Agaricomycetes</taxon>
        <taxon>Agaricomycetidae</taxon>
        <taxon>Agaricales</taxon>
        <taxon>Marasmiineae</taxon>
        <taxon>Omphalotaceae</taxon>
        <taxon>Gymnopus</taxon>
    </lineage>
</organism>
<proteinExistence type="predicted"/>
<keyword evidence="2" id="KW-1185">Reference proteome</keyword>
<evidence type="ECO:0000313" key="2">
    <source>
        <dbReference type="Proteomes" id="UP000799118"/>
    </source>
</evidence>
<evidence type="ECO:0000313" key="1">
    <source>
        <dbReference type="EMBL" id="KAE9386453.1"/>
    </source>
</evidence>
<dbReference type="AlphaFoldDB" id="A0A6A4GMB1"/>
<reference evidence="1" key="1">
    <citation type="journal article" date="2019" name="Environ. Microbiol.">
        <title>Fungal ecological strategies reflected in gene transcription - a case study of two litter decomposers.</title>
        <authorList>
            <person name="Barbi F."/>
            <person name="Kohler A."/>
            <person name="Barry K."/>
            <person name="Baskaran P."/>
            <person name="Daum C."/>
            <person name="Fauchery L."/>
            <person name="Ihrmark K."/>
            <person name="Kuo A."/>
            <person name="LaButti K."/>
            <person name="Lipzen A."/>
            <person name="Morin E."/>
            <person name="Grigoriev I.V."/>
            <person name="Henrissat B."/>
            <person name="Lindahl B."/>
            <person name="Martin F."/>
        </authorList>
    </citation>
    <scope>NUCLEOTIDE SEQUENCE</scope>
    <source>
        <strain evidence="1">JB14</strain>
    </source>
</reference>
<dbReference type="Proteomes" id="UP000799118">
    <property type="component" value="Unassembled WGS sequence"/>
</dbReference>
<sequence length="368" mass="40902">MQVSDEKDIITRHFPDADYQRVGTSRAYLITSSKYCVLWKYVNAASASVRHRVHVQDSANSRIRVRYLTLVVDELPRDTLSLLAKSSFPQELSEVCYKAGSERLLLDVIARILRAVGDDLYELELGFHAIEKVKDPLVYLSLSRPGLPLSFPCLRTMFYACAPSNALPWVMASSLFDSSSPAQIPYISCPCMEELTIVCNDSSTTESQHFSSDEQSAIPEHAAEIEPVELNGVTVSSVAGDTNSPGDNDTDSPFLQINQQFPSLAKLTILASTPEQALIALDANEAAWDVGSALAFDVGGLEEKKDSTWPPQTLHTVVLRPKSHWNERWASLRDVVKRQREEMQTQQVEVTDGGQRLQIFVLKSGEQI</sequence>
<dbReference type="EMBL" id="ML769878">
    <property type="protein sequence ID" value="KAE9386453.1"/>
    <property type="molecule type" value="Genomic_DNA"/>
</dbReference>
<accession>A0A6A4GMB1</accession>
<dbReference type="OrthoDB" id="2748701at2759"/>
<protein>
    <submittedName>
        <fullName evidence="1">Uncharacterized protein</fullName>
    </submittedName>
</protein>
<gene>
    <name evidence="1" type="ORF">BT96DRAFT_981727</name>
</gene>